<reference evidence="2" key="1">
    <citation type="journal article" date="2014" name="Int. J. Syst. Evol. Microbiol.">
        <title>Complete genome sequence of Corynebacterium casei LMG S-19264T (=DSM 44701T), isolated from a smear-ripened cheese.</title>
        <authorList>
            <consortium name="US DOE Joint Genome Institute (JGI-PGF)"/>
            <person name="Walter F."/>
            <person name="Albersmeier A."/>
            <person name="Kalinowski J."/>
            <person name="Ruckert C."/>
        </authorList>
    </citation>
    <scope>NUCLEOTIDE SEQUENCE</scope>
    <source>
        <strain evidence="2">CGMCC 1.15725</strain>
    </source>
</reference>
<dbReference type="InterPro" id="IPR023214">
    <property type="entry name" value="HAD_sf"/>
</dbReference>
<dbReference type="InterPro" id="IPR010237">
    <property type="entry name" value="Pyr-5-nucltdase"/>
</dbReference>
<feature type="region of interest" description="Disordered" evidence="1">
    <location>
        <begin position="215"/>
        <end position="236"/>
    </location>
</feature>
<organism evidence="2 3">
    <name type="scientific">Aliidongia dinghuensis</name>
    <dbReference type="NCBI Taxonomy" id="1867774"/>
    <lineage>
        <taxon>Bacteria</taxon>
        <taxon>Pseudomonadati</taxon>
        <taxon>Pseudomonadota</taxon>
        <taxon>Alphaproteobacteria</taxon>
        <taxon>Rhodospirillales</taxon>
        <taxon>Dongiaceae</taxon>
        <taxon>Aliidongia</taxon>
    </lineage>
</organism>
<keyword evidence="3" id="KW-1185">Reference proteome</keyword>
<dbReference type="InterPro" id="IPR006439">
    <property type="entry name" value="HAD-SF_hydro_IA"/>
</dbReference>
<dbReference type="SUPFAM" id="SSF56784">
    <property type="entry name" value="HAD-like"/>
    <property type="match status" value="1"/>
</dbReference>
<dbReference type="Proteomes" id="UP000646365">
    <property type="component" value="Unassembled WGS sequence"/>
</dbReference>
<dbReference type="Gene3D" id="1.10.150.450">
    <property type="match status" value="1"/>
</dbReference>
<dbReference type="Pfam" id="PF00702">
    <property type="entry name" value="Hydrolase"/>
    <property type="match status" value="1"/>
</dbReference>
<accession>A0A8J2YS49</accession>
<dbReference type="SFLD" id="SFLDS00003">
    <property type="entry name" value="Haloacid_Dehalogenase"/>
    <property type="match status" value="1"/>
</dbReference>
<dbReference type="NCBIfam" id="TIGR01993">
    <property type="entry name" value="Pyr-5-nucltdase"/>
    <property type="match status" value="1"/>
</dbReference>
<protein>
    <submittedName>
        <fullName evidence="2">Pyrimidine 5'-nucleotidase</fullName>
    </submittedName>
</protein>
<dbReference type="PANTHER" id="PTHR12725">
    <property type="entry name" value="HALOACID DEHALOGENASE-LIKE HYDROLASE"/>
    <property type="match status" value="1"/>
</dbReference>
<dbReference type="SFLD" id="SFLDG01132">
    <property type="entry name" value="C1.5.3:_5'-Nucleotidase_Like"/>
    <property type="match status" value="1"/>
</dbReference>
<dbReference type="NCBIfam" id="TIGR01509">
    <property type="entry name" value="HAD-SF-IA-v3"/>
    <property type="match status" value="1"/>
</dbReference>
<dbReference type="EMBL" id="BMJQ01000003">
    <property type="protein sequence ID" value="GGF08779.1"/>
    <property type="molecule type" value="Genomic_DNA"/>
</dbReference>
<name>A0A8J2YS49_9PROT</name>
<reference evidence="2" key="2">
    <citation type="submission" date="2020-09" db="EMBL/GenBank/DDBJ databases">
        <authorList>
            <person name="Sun Q."/>
            <person name="Zhou Y."/>
        </authorList>
    </citation>
    <scope>NUCLEOTIDE SEQUENCE</scope>
    <source>
        <strain evidence="2">CGMCC 1.15725</strain>
    </source>
</reference>
<proteinExistence type="predicted"/>
<gene>
    <name evidence="2" type="ORF">GCM10011611_12810</name>
</gene>
<evidence type="ECO:0000313" key="3">
    <source>
        <dbReference type="Proteomes" id="UP000646365"/>
    </source>
</evidence>
<dbReference type="InterPro" id="IPR036412">
    <property type="entry name" value="HAD-like_sf"/>
</dbReference>
<comment type="caution">
    <text evidence="2">The sequence shown here is derived from an EMBL/GenBank/DDBJ whole genome shotgun (WGS) entry which is preliminary data.</text>
</comment>
<dbReference type="PANTHER" id="PTHR12725:SF117">
    <property type="entry name" value="HALOACID DEHALOGENASE-LIKE HYDROLASE"/>
    <property type="match status" value="1"/>
</dbReference>
<dbReference type="SFLD" id="SFLDG01129">
    <property type="entry name" value="C1.5:_HAD__Beta-PGM__Phosphata"/>
    <property type="match status" value="1"/>
</dbReference>
<evidence type="ECO:0000313" key="2">
    <source>
        <dbReference type="EMBL" id="GGF08779.1"/>
    </source>
</evidence>
<dbReference type="Gene3D" id="3.40.50.1000">
    <property type="entry name" value="HAD superfamily/HAD-like"/>
    <property type="match status" value="1"/>
</dbReference>
<dbReference type="AlphaFoldDB" id="A0A8J2YS49"/>
<evidence type="ECO:0000256" key="1">
    <source>
        <dbReference type="SAM" id="MobiDB-lite"/>
    </source>
</evidence>
<dbReference type="RefSeq" id="WP_189043759.1">
    <property type="nucleotide sequence ID" value="NZ_BMJQ01000003.1"/>
</dbReference>
<sequence>MPLPPHEIEAWVFDLDNTLYPAGSNLFAQIAERMSEYIMRLLGVDAEAALAERKRLFQAYGTTMRGLMTEHAIDPHSFLAHVHDIDLTVIEPAPALDAALDGLSGRKLVFTNGSVRHAERVLERLGIARHFEVLFDIAAAEFQPKPHPSGYQKLIDLHAVVPARAAMVEDMARNLEPAAALGMLTLWVRSPLDWQREGADEPYVHYQTDDLTGWLETHGRGSGAAPDRGGPASRPG</sequence>